<evidence type="ECO:0000259" key="8">
    <source>
        <dbReference type="Pfam" id="PF07244"/>
    </source>
</evidence>
<evidence type="ECO:0000313" key="9">
    <source>
        <dbReference type="EMBL" id="TXB65990.1"/>
    </source>
</evidence>
<dbReference type="OrthoDB" id="9814535at2"/>
<dbReference type="Pfam" id="PF07244">
    <property type="entry name" value="POTRA"/>
    <property type="match status" value="1"/>
</dbReference>
<organism evidence="9 10">
    <name type="scientific">Vicingus serpentipes</name>
    <dbReference type="NCBI Taxonomy" id="1926625"/>
    <lineage>
        <taxon>Bacteria</taxon>
        <taxon>Pseudomonadati</taxon>
        <taxon>Bacteroidota</taxon>
        <taxon>Flavobacteriia</taxon>
        <taxon>Flavobacteriales</taxon>
        <taxon>Vicingaceae</taxon>
        <taxon>Vicingus</taxon>
    </lineage>
</organism>
<name>A0A5C6RWL9_9FLAO</name>
<accession>A0A5C6RWL9</accession>
<dbReference type="Pfam" id="PF01103">
    <property type="entry name" value="Omp85"/>
    <property type="match status" value="1"/>
</dbReference>
<feature type="transmembrane region" description="Helical" evidence="6">
    <location>
        <begin position="5"/>
        <end position="23"/>
    </location>
</feature>
<feature type="domain" description="POTRA" evidence="8">
    <location>
        <begin position="39"/>
        <end position="144"/>
    </location>
</feature>
<gene>
    <name evidence="9" type="ORF">FRY74_05310</name>
</gene>
<evidence type="ECO:0000256" key="2">
    <source>
        <dbReference type="ARBA" id="ARBA00022692"/>
    </source>
</evidence>
<comment type="subcellular location">
    <subcellularLocation>
        <location evidence="1">Membrane</location>
    </subcellularLocation>
</comment>
<dbReference type="PANTHER" id="PTHR12815">
    <property type="entry name" value="SORTING AND ASSEMBLY MACHINERY SAMM50 PROTEIN FAMILY MEMBER"/>
    <property type="match status" value="1"/>
</dbReference>
<evidence type="ECO:0000256" key="1">
    <source>
        <dbReference type="ARBA" id="ARBA00004370"/>
    </source>
</evidence>
<feature type="domain" description="Bacterial surface antigen (D15)" evidence="7">
    <location>
        <begin position="379"/>
        <end position="762"/>
    </location>
</feature>
<comment type="caution">
    <text evidence="9">The sequence shown here is derived from an EMBL/GenBank/DDBJ whole genome shotgun (WGS) entry which is preliminary data.</text>
</comment>
<dbReference type="PANTHER" id="PTHR12815:SF47">
    <property type="entry name" value="TRANSLOCATION AND ASSEMBLY MODULE SUBUNIT TAMA"/>
    <property type="match status" value="1"/>
</dbReference>
<keyword evidence="3" id="KW-0732">Signal</keyword>
<dbReference type="Gene3D" id="2.40.160.50">
    <property type="entry name" value="membrane protein fhac: a member of the omp85/tpsb transporter family"/>
    <property type="match status" value="1"/>
</dbReference>
<dbReference type="EMBL" id="VOOS01000002">
    <property type="protein sequence ID" value="TXB65990.1"/>
    <property type="molecule type" value="Genomic_DNA"/>
</dbReference>
<dbReference type="InterPro" id="IPR039910">
    <property type="entry name" value="D15-like"/>
</dbReference>
<evidence type="ECO:0000256" key="3">
    <source>
        <dbReference type="ARBA" id="ARBA00022729"/>
    </source>
</evidence>
<evidence type="ECO:0000256" key="6">
    <source>
        <dbReference type="SAM" id="Phobius"/>
    </source>
</evidence>
<evidence type="ECO:0000313" key="10">
    <source>
        <dbReference type="Proteomes" id="UP000321721"/>
    </source>
</evidence>
<protein>
    <submittedName>
        <fullName evidence="9">BamA/TamA family outer membrane protein</fullName>
    </submittedName>
</protein>
<dbReference type="AlphaFoldDB" id="A0A5C6RWL9"/>
<evidence type="ECO:0000256" key="5">
    <source>
        <dbReference type="ARBA" id="ARBA00023237"/>
    </source>
</evidence>
<sequence>MKPNYLSILTSFFISIFCVFTFFSCNPTKTLKPDEIFLQKVKIKTDNKKIDKDELYRINKQKTNKKILGIFRFHLGAYNLFYKRVDNFKENIGEPPSLYDSTLTENSANQIGLYLKNRGYFHNKITYSTKLRKNKVKLFFDVSTGVPYTINELTYNFQDPSLGGYILYKKNNSLVKPGINFDVDILDKERERIKKILKERGYYYFSNNFIKYKVDSTTGNNQVNLELQILNNKTKDPSSENSYNETNHKKYAINNINVFISKNIRNQGLNNFDTISYNDIVLHYTNKLKFKPKMIRHSIDFKPRDTYSLSDQNSTYKHLSELRLFKNISLQYDEIDSNRLNSNIFLTPLASKSFAIEGIGTNTGGDLGVEGNVIYQNKNLFRGGERLTLKLKGGIEIQRLVSVSTNENEIFGSPFNTLEFGPEATLEFPRFLLPFNLEKFSKRANPKTTISSTLNFQQRPEYSRSLAQFSFGYFWNETIFKKHFVTPLNVSYIKLNLTPEFQTKIDAENNPFLKNSYTDHFISAIQYSFILNNQEINKLKDFSYFRFNFETAGNLLSSINRISNTPANESTGAYDFLGIRYAEYFKTEFDFRHYLNKKYSSFVQRIALGVGKPYGNLDVLPFEKSFFAGGSNGIRAWQARTLGPGSLPDSLTSTVNQIGELKIEANIEYRFDITKIFEGAFFIDAGNIWILKKDSQRPNAEINLSRFYQDLAIGFGTGLRLDFNFFIIRFDLATPLKDPSSDNPKKYEVLIKNTTLNLGIGYPF</sequence>
<dbReference type="PROSITE" id="PS51257">
    <property type="entry name" value="PROKAR_LIPOPROTEIN"/>
    <property type="match status" value="1"/>
</dbReference>
<dbReference type="RefSeq" id="WP_147099344.1">
    <property type="nucleotide sequence ID" value="NZ_VOOS01000002.1"/>
</dbReference>
<evidence type="ECO:0000259" key="7">
    <source>
        <dbReference type="Pfam" id="PF01103"/>
    </source>
</evidence>
<dbReference type="GO" id="GO:0019867">
    <property type="term" value="C:outer membrane"/>
    <property type="evidence" value="ECO:0007669"/>
    <property type="project" value="InterPro"/>
</dbReference>
<keyword evidence="5" id="KW-0998">Cell outer membrane</keyword>
<dbReference type="Proteomes" id="UP000321721">
    <property type="component" value="Unassembled WGS sequence"/>
</dbReference>
<keyword evidence="2 6" id="KW-0812">Transmembrane</keyword>
<keyword evidence="10" id="KW-1185">Reference proteome</keyword>
<dbReference type="InterPro" id="IPR000184">
    <property type="entry name" value="Bac_surfAg_D15"/>
</dbReference>
<proteinExistence type="predicted"/>
<keyword evidence="6" id="KW-1133">Transmembrane helix</keyword>
<dbReference type="InterPro" id="IPR010827">
    <property type="entry name" value="BamA/TamA_POTRA"/>
</dbReference>
<evidence type="ECO:0000256" key="4">
    <source>
        <dbReference type="ARBA" id="ARBA00023136"/>
    </source>
</evidence>
<reference evidence="9 10" key="1">
    <citation type="submission" date="2019-08" db="EMBL/GenBank/DDBJ databases">
        <title>Genome of Vicingus serpentipes NCIMB 15042.</title>
        <authorList>
            <person name="Bowman J.P."/>
        </authorList>
    </citation>
    <scope>NUCLEOTIDE SEQUENCE [LARGE SCALE GENOMIC DNA]</scope>
    <source>
        <strain evidence="9 10">NCIMB 15042</strain>
    </source>
</reference>
<keyword evidence="4 6" id="KW-0472">Membrane</keyword>